<feature type="domain" description="Thioredoxin-like fold" evidence="2">
    <location>
        <begin position="64"/>
        <end position="176"/>
    </location>
</feature>
<dbReference type="Proteomes" id="UP001628164">
    <property type="component" value="Unassembled WGS sequence"/>
</dbReference>
<keyword evidence="4" id="KW-1185">Reference proteome</keyword>
<dbReference type="EMBL" id="BTHG01000006">
    <property type="protein sequence ID" value="GMN90127.1"/>
    <property type="molecule type" value="Genomic_DNA"/>
</dbReference>
<sequence>MRRFIIFILSILGLMLSSCANQQVGPKPTTSVDDVLSTKSEDTRSYAEVIAIPVVMSSLLDDKSTPRVGPKNAKKAVVVFFDYACGKCAQISKEMNKLIKENPDTEFIFKAYPSLKRDAKVANYATLVANEAYLQGGSELFLAYNKAVFSQRENSGRLTNEDVEHAAKRLGIKVDDNSLKQKAATEELETRKLGKLIGFHGPHAFIVLPTDLANMSAEQLESNTDKIYVISDKQTNSITDDYQEAAKWSASKIQTQLKSMK</sequence>
<evidence type="ECO:0000313" key="4">
    <source>
        <dbReference type="Proteomes" id="UP001628164"/>
    </source>
</evidence>
<name>A0ABQ6PGQ6_9GAMM</name>
<gene>
    <name evidence="3" type="ORF">fsci_16140</name>
</gene>
<reference evidence="3 4" key="1">
    <citation type="journal article" date="2024" name="Dis. Aquat. Organ.">
        <title>Francisella sciaenopsi sp. nov. isolated from diseased red drum Sciaenops ocellatus in Florida, USA.</title>
        <authorList>
            <person name="Kawahara M."/>
            <person name="Cody T.T."/>
            <person name="Yanong R.P.E."/>
            <person name="Henderson E."/>
            <person name="Yazdi Z."/>
            <person name="Soto E."/>
        </authorList>
    </citation>
    <scope>NUCLEOTIDE SEQUENCE [LARGE SCALE GENOMIC DNA]</scope>
    <source>
        <strain evidence="3 4">R22-20-7</strain>
    </source>
</reference>
<comment type="caution">
    <text evidence="3">The sequence shown here is derived from an EMBL/GenBank/DDBJ whole genome shotgun (WGS) entry which is preliminary data.</text>
</comment>
<feature type="chain" id="PRO_5045279143" evidence="1">
    <location>
        <begin position="23"/>
        <end position="261"/>
    </location>
</feature>
<dbReference type="Gene3D" id="3.40.30.10">
    <property type="entry name" value="Glutaredoxin"/>
    <property type="match status" value="1"/>
</dbReference>
<evidence type="ECO:0000313" key="3">
    <source>
        <dbReference type="EMBL" id="GMN90127.1"/>
    </source>
</evidence>
<dbReference type="InterPro" id="IPR012336">
    <property type="entry name" value="Thioredoxin-like_fold"/>
</dbReference>
<dbReference type="SUPFAM" id="SSF52833">
    <property type="entry name" value="Thioredoxin-like"/>
    <property type="match status" value="1"/>
</dbReference>
<dbReference type="Pfam" id="PF13462">
    <property type="entry name" value="Thioredoxin_4"/>
    <property type="match status" value="1"/>
</dbReference>
<evidence type="ECO:0000259" key="2">
    <source>
        <dbReference type="Pfam" id="PF13462"/>
    </source>
</evidence>
<proteinExistence type="predicted"/>
<dbReference type="InterPro" id="IPR036249">
    <property type="entry name" value="Thioredoxin-like_sf"/>
</dbReference>
<organism evidence="3 4">
    <name type="scientific">Francisella sciaenopsi</name>
    <dbReference type="NCBI Taxonomy" id="3055034"/>
    <lineage>
        <taxon>Bacteria</taxon>
        <taxon>Pseudomonadati</taxon>
        <taxon>Pseudomonadota</taxon>
        <taxon>Gammaproteobacteria</taxon>
        <taxon>Thiotrichales</taxon>
        <taxon>Francisellaceae</taxon>
        <taxon>Francisella</taxon>
    </lineage>
</organism>
<accession>A0ABQ6PGQ6</accession>
<keyword evidence="1" id="KW-0732">Signal</keyword>
<dbReference type="PROSITE" id="PS51257">
    <property type="entry name" value="PROKAR_LIPOPROTEIN"/>
    <property type="match status" value="1"/>
</dbReference>
<protein>
    <submittedName>
        <fullName evidence="3">Thioredoxin domain-containing protein</fullName>
    </submittedName>
</protein>
<dbReference type="RefSeq" id="WP_407877842.1">
    <property type="nucleotide sequence ID" value="NZ_BTHG01000006.1"/>
</dbReference>
<feature type="signal peptide" evidence="1">
    <location>
        <begin position="1"/>
        <end position="22"/>
    </location>
</feature>
<evidence type="ECO:0000256" key="1">
    <source>
        <dbReference type="SAM" id="SignalP"/>
    </source>
</evidence>